<dbReference type="InterPro" id="IPR021842">
    <property type="entry name" value="DUF3435"/>
</dbReference>
<protein>
    <recommendedName>
        <fullName evidence="4">FluG domain-containing protein</fullName>
    </recommendedName>
</protein>
<dbReference type="OrthoDB" id="5426797at2759"/>
<dbReference type="AlphaFoldDB" id="A0A6A6EJH8"/>
<feature type="compositionally biased region" description="Acidic residues" evidence="1">
    <location>
        <begin position="322"/>
        <end position="335"/>
    </location>
</feature>
<accession>A0A6A6EJH8</accession>
<dbReference type="PANTHER" id="PTHR37535:SF4">
    <property type="entry name" value="FLUG DOMAIN-CONTAINING PROTEIN"/>
    <property type="match status" value="1"/>
</dbReference>
<evidence type="ECO:0000313" key="3">
    <source>
        <dbReference type="Proteomes" id="UP000800200"/>
    </source>
</evidence>
<feature type="compositionally biased region" description="Acidic residues" evidence="1">
    <location>
        <begin position="270"/>
        <end position="286"/>
    </location>
</feature>
<dbReference type="Proteomes" id="UP000800200">
    <property type="component" value="Unassembled WGS sequence"/>
</dbReference>
<dbReference type="PANTHER" id="PTHR37535">
    <property type="entry name" value="FLUG DOMAIN PROTEIN"/>
    <property type="match status" value="1"/>
</dbReference>
<evidence type="ECO:0000313" key="2">
    <source>
        <dbReference type="EMBL" id="KAF2190300.1"/>
    </source>
</evidence>
<name>A0A6A6EJH8_9PEZI</name>
<evidence type="ECO:0008006" key="4">
    <source>
        <dbReference type="Google" id="ProtNLM"/>
    </source>
</evidence>
<dbReference type="Pfam" id="PF11917">
    <property type="entry name" value="DUF3435"/>
    <property type="match status" value="1"/>
</dbReference>
<feature type="compositionally biased region" description="Polar residues" evidence="1">
    <location>
        <begin position="244"/>
        <end position="257"/>
    </location>
</feature>
<organism evidence="2 3">
    <name type="scientific">Zopfia rhizophila CBS 207.26</name>
    <dbReference type="NCBI Taxonomy" id="1314779"/>
    <lineage>
        <taxon>Eukaryota</taxon>
        <taxon>Fungi</taxon>
        <taxon>Dikarya</taxon>
        <taxon>Ascomycota</taxon>
        <taxon>Pezizomycotina</taxon>
        <taxon>Dothideomycetes</taxon>
        <taxon>Dothideomycetes incertae sedis</taxon>
        <taxon>Zopfiaceae</taxon>
        <taxon>Zopfia</taxon>
    </lineage>
</organism>
<sequence length="805" mass="92736">MAPVTSKALHPDILNALQNAAKRRNKITVVRKEQQAKKLGAQGYHKMRKKLSRTKFIPPLDADTTQANIYYIKKRFIRFCHENKHGPWIKAIKTKNCDKGFIMTFLHWICKTYLQLRRKRSKKKTVNQYWRDFKMLYRRANKGRVVNANDGEEVVKYINGTLRVEFDLDVLPKPKPVMGVDDLLLGLTHHWSRDRSIFPTEDDRLDVPTIMLFQAYTACRPAELVDGSKSRGGKDPLLDEPGDQCSNGDSVSNSVVTSRDDIGDTGGDDKEIESDDREDDEGEDNDPVFNDTDGYDSGVTDDTGLGDEDLDDTGSNGNAEAVDADNSNDTEVDEFGDPIRKHKVLCYEDITLWIVKDPKQGGRDILAMEVYFRYHKGADNKPKPTIFLFREHPLAILCPISYILARAIRDDAIQVDGYSRAEPFFSTQLGKGAVKVHWKSSKLKTPIFRTSIRAASGRWEKSETKPMKYSTYAFYLDRIGTDLGSEEKWTSYCMRRGNVNAILDKAPDAVVDQVMRHDPMTGCLANAYLNHRVGFNVQDAFLERDPSADGLTRAFTHMSIRCNPEVPKEIPKMELDGLPPDPEIVDLSRRVRQMSIGIRQEYRFIKFAPKPVHDKYRQLQRDLRNAEKSFRDEMTKVYQEACRRRIHDEELERQLSGMVVDEEAEPVVQHYLEERNQLQAILCDFNMNLDIKCITDRKIRAINLIVVLASRREIRQPRSSQHCEDKRTQCIYCVGDETLPYKDRMRTFSRVSHMMDHVEKVHLRHEPVGKFVCHHPDCKPLGNFLRDLDEFKNHVQKVHGVKLRK</sequence>
<evidence type="ECO:0000256" key="1">
    <source>
        <dbReference type="SAM" id="MobiDB-lite"/>
    </source>
</evidence>
<dbReference type="EMBL" id="ML994619">
    <property type="protein sequence ID" value="KAF2190300.1"/>
    <property type="molecule type" value="Genomic_DNA"/>
</dbReference>
<reference evidence="2" key="1">
    <citation type="journal article" date="2020" name="Stud. Mycol.">
        <title>101 Dothideomycetes genomes: a test case for predicting lifestyles and emergence of pathogens.</title>
        <authorList>
            <person name="Haridas S."/>
            <person name="Albert R."/>
            <person name="Binder M."/>
            <person name="Bloem J."/>
            <person name="Labutti K."/>
            <person name="Salamov A."/>
            <person name="Andreopoulos B."/>
            <person name="Baker S."/>
            <person name="Barry K."/>
            <person name="Bills G."/>
            <person name="Bluhm B."/>
            <person name="Cannon C."/>
            <person name="Castanera R."/>
            <person name="Culley D."/>
            <person name="Daum C."/>
            <person name="Ezra D."/>
            <person name="Gonzalez J."/>
            <person name="Henrissat B."/>
            <person name="Kuo A."/>
            <person name="Liang C."/>
            <person name="Lipzen A."/>
            <person name="Lutzoni F."/>
            <person name="Magnuson J."/>
            <person name="Mondo S."/>
            <person name="Nolan M."/>
            <person name="Ohm R."/>
            <person name="Pangilinan J."/>
            <person name="Park H.-J."/>
            <person name="Ramirez L."/>
            <person name="Alfaro M."/>
            <person name="Sun H."/>
            <person name="Tritt A."/>
            <person name="Yoshinaga Y."/>
            <person name="Zwiers L.-H."/>
            <person name="Turgeon B."/>
            <person name="Goodwin S."/>
            <person name="Spatafora J."/>
            <person name="Crous P."/>
            <person name="Grigoriev I."/>
        </authorList>
    </citation>
    <scope>NUCLEOTIDE SEQUENCE</scope>
    <source>
        <strain evidence="2">CBS 207.26</strain>
    </source>
</reference>
<keyword evidence="3" id="KW-1185">Reference proteome</keyword>
<gene>
    <name evidence="2" type="ORF">K469DRAFT_760000</name>
</gene>
<feature type="compositionally biased region" description="Basic and acidic residues" evidence="1">
    <location>
        <begin position="226"/>
        <end position="237"/>
    </location>
</feature>
<proteinExistence type="predicted"/>
<feature type="region of interest" description="Disordered" evidence="1">
    <location>
        <begin position="225"/>
        <end position="335"/>
    </location>
</feature>